<proteinExistence type="inferred from homology"/>
<organism evidence="8 9">
    <name type="scientific">Mesobaculum littorinae</name>
    <dbReference type="NCBI Taxonomy" id="2486419"/>
    <lineage>
        <taxon>Bacteria</taxon>
        <taxon>Pseudomonadati</taxon>
        <taxon>Pseudomonadota</taxon>
        <taxon>Alphaproteobacteria</taxon>
        <taxon>Rhodobacterales</taxon>
        <taxon>Roseobacteraceae</taxon>
        <taxon>Mesobaculum</taxon>
    </lineage>
</organism>
<dbReference type="GO" id="GO:0070069">
    <property type="term" value="C:cytochrome complex"/>
    <property type="evidence" value="ECO:0007669"/>
    <property type="project" value="TreeGrafter"/>
</dbReference>
<keyword evidence="3" id="KW-1003">Cell membrane</keyword>
<dbReference type="NCBIfam" id="TIGR00203">
    <property type="entry name" value="cydB"/>
    <property type="match status" value="1"/>
</dbReference>
<evidence type="ECO:0000313" key="8">
    <source>
        <dbReference type="EMBL" id="RVV98719.1"/>
    </source>
</evidence>
<evidence type="ECO:0000256" key="4">
    <source>
        <dbReference type="ARBA" id="ARBA00022692"/>
    </source>
</evidence>
<comment type="subcellular location">
    <subcellularLocation>
        <location evidence="1">Cell membrane</location>
        <topology evidence="1">Multi-pass membrane protein</topology>
    </subcellularLocation>
</comment>
<dbReference type="GO" id="GO:0005886">
    <property type="term" value="C:plasma membrane"/>
    <property type="evidence" value="ECO:0007669"/>
    <property type="project" value="UniProtKB-SubCell"/>
</dbReference>
<evidence type="ECO:0000256" key="5">
    <source>
        <dbReference type="ARBA" id="ARBA00022989"/>
    </source>
</evidence>
<dbReference type="PANTHER" id="PTHR43141">
    <property type="entry name" value="CYTOCHROME BD2 SUBUNIT II"/>
    <property type="match status" value="1"/>
</dbReference>
<dbReference type="PIRSF" id="PIRSF000267">
    <property type="entry name" value="Cyt_oxidse_sub2"/>
    <property type="match status" value="1"/>
</dbReference>
<dbReference type="InterPro" id="IPR003317">
    <property type="entry name" value="Cyt-d_oxidase_su2"/>
</dbReference>
<feature type="transmembrane region" description="Helical" evidence="7">
    <location>
        <begin position="196"/>
        <end position="215"/>
    </location>
</feature>
<name>A0A438AJ82_9RHOB</name>
<keyword evidence="5 7" id="KW-1133">Transmembrane helix</keyword>
<sequence length="339" mass="36664">MDGNGFEILAFVWAGLIAFAVLAYVVLDGFDLGIGILFPFLEKGGERDLAMNTVAPIWDGNETWLVLGGGGLFAVFPLAYAVVMPALYVPILAMLAGLIFRGVAFEYRWRAGEGQWFWDWAFTLGSGLAALMQGIALGALVQGIEMDGRAYGGGRWDWLTPFTILTGVSVLVGYTLLGACWLIMKTEGPVRDLAMRAARLTGIATLVLIGAVSLATPFLHPVYLGRWFSWSPSVAFTLIVPLLVAAAAWMLFTALTQGRDAMPFIAALGLFVLGYAGVGVSFYPYIVPHDLTIWQAAAPKESLAFTLVGAAVLIPMILIYTGYAYWVFRGKVNPDEGYH</sequence>
<dbReference type="RefSeq" id="WP_127905950.1">
    <property type="nucleotide sequence ID" value="NZ_RQXX01000002.1"/>
</dbReference>
<evidence type="ECO:0000256" key="3">
    <source>
        <dbReference type="ARBA" id="ARBA00022475"/>
    </source>
</evidence>
<feature type="transmembrane region" description="Helical" evidence="7">
    <location>
        <begin position="161"/>
        <end position="184"/>
    </location>
</feature>
<protein>
    <submittedName>
        <fullName evidence="8">Cytochrome d ubiquinol oxidase subunit II</fullName>
    </submittedName>
</protein>
<dbReference type="EMBL" id="RQXX01000002">
    <property type="protein sequence ID" value="RVV98719.1"/>
    <property type="molecule type" value="Genomic_DNA"/>
</dbReference>
<evidence type="ECO:0000256" key="7">
    <source>
        <dbReference type="SAM" id="Phobius"/>
    </source>
</evidence>
<feature type="transmembrane region" description="Helical" evidence="7">
    <location>
        <begin position="86"/>
        <end position="104"/>
    </location>
</feature>
<evidence type="ECO:0000313" key="9">
    <source>
        <dbReference type="Proteomes" id="UP000285908"/>
    </source>
</evidence>
<dbReference type="GO" id="GO:0009055">
    <property type="term" value="F:electron transfer activity"/>
    <property type="evidence" value="ECO:0007669"/>
    <property type="project" value="TreeGrafter"/>
</dbReference>
<dbReference type="GO" id="GO:0019646">
    <property type="term" value="P:aerobic electron transport chain"/>
    <property type="evidence" value="ECO:0007669"/>
    <property type="project" value="TreeGrafter"/>
</dbReference>
<dbReference type="PANTHER" id="PTHR43141:SF4">
    <property type="entry name" value="CYTOCHROME BD2 SUBUNIT II"/>
    <property type="match status" value="1"/>
</dbReference>
<keyword evidence="4 7" id="KW-0812">Transmembrane</keyword>
<accession>A0A438AJ82</accession>
<reference evidence="8 9" key="1">
    <citation type="submission" date="2018-11" db="EMBL/GenBank/DDBJ databases">
        <title>Mesobaculum littorinae gen. nov., sp. nov., isolated from Littorina scabra that represents a novel genus of the order Rhodobacteraceae.</title>
        <authorList>
            <person name="Li F."/>
        </authorList>
    </citation>
    <scope>NUCLEOTIDE SEQUENCE [LARGE SCALE GENOMIC DNA]</scope>
    <source>
        <strain evidence="8 9">M0103</strain>
    </source>
</reference>
<dbReference type="AlphaFoldDB" id="A0A438AJ82"/>
<feature type="transmembrane region" description="Helical" evidence="7">
    <location>
        <begin position="116"/>
        <end position="141"/>
    </location>
</feature>
<feature type="transmembrane region" description="Helical" evidence="7">
    <location>
        <begin position="303"/>
        <end position="328"/>
    </location>
</feature>
<gene>
    <name evidence="8" type="primary">cydB</name>
    <name evidence="8" type="ORF">EKE94_07395</name>
</gene>
<evidence type="ECO:0000256" key="6">
    <source>
        <dbReference type="ARBA" id="ARBA00023136"/>
    </source>
</evidence>
<dbReference type="Proteomes" id="UP000285908">
    <property type="component" value="Unassembled WGS sequence"/>
</dbReference>
<feature type="transmembrane region" description="Helical" evidence="7">
    <location>
        <begin position="12"/>
        <end position="41"/>
    </location>
</feature>
<comment type="similarity">
    <text evidence="2">Belongs to the cytochrome ubiquinol oxidase subunit 2 family.</text>
</comment>
<keyword evidence="9" id="KW-1185">Reference proteome</keyword>
<evidence type="ECO:0000256" key="1">
    <source>
        <dbReference type="ARBA" id="ARBA00004651"/>
    </source>
</evidence>
<evidence type="ECO:0000256" key="2">
    <source>
        <dbReference type="ARBA" id="ARBA00007543"/>
    </source>
</evidence>
<dbReference type="OrthoDB" id="9776710at2"/>
<feature type="transmembrane region" description="Helical" evidence="7">
    <location>
        <begin position="264"/>
        <end position="283"/>
    </location>
</feature>
<keyword evidence="6 7" id="KW-0472">Membrane</keyword>
<comment type="caution">
    <text evidence="8">The sequence shown here is derived from an EMBL/GenBank/DDBJ whole genome shotgun (WGS) entry which is preliminary data.</text>
</comment>
<feature type="transmembrane region" description="Helical" evidence="7">
    <location>
        <begin position="227"/>
        <end position="252"/>
    </location>
</feature>
<dbReference type="Pfam" id="PF02322">
    <property type="entry name" value="Cyt_bd_oxida_II"/>
    <property type="match status" value="1"/>
</dbReference>
<dbReference type="GO" id="GO:0016682">
    <property type="term" value="F:oxidoreductase activity, acting on diphenols and related substances as donors, oxygen as acceptor"/>
    <property type="evidence" value="ECO:0007669"/>
    <property type="project" value="TreeGrafter"/>
</dbReference>